<dbReference type="EMBL" id="JAVFKD010000001">
    <property type="protein sequence ID" value="KAK5998022.1"/>
    <property type="molecule type" value="Genomic_DNA"/>
</dbReference>
<sequence length="607" mass="66259">MIYTLIKKLKKPTSNEAPALTQCVHRSEPLLGLCPECKTEKSAMRRYRWQIILCLVWPYALQALDSTIIASALPWIASDFHKVSQQNWIISAFNLTSAAFIPCWAQLADIFGRYATLTGAIGFMLLGSALCTASPTSAFPMLLLGRGFQGLAAAGLNVLVRTILADRVSLQDSAKNWAIFAFVGGIAYALGPVAGGYLTGSNWRWCFGINLPIAGLALVITFVFLRKELLGPQPIPELDETNETGRRTKLIARLKTVDFGGQILFLLGFGLIILGLTWGGATYSWGSAPVLVPLIIGGLLAGSFLAWERQLAPGRSLSRKLPWQRAMIPWSLLTNRDIGIIFYTECVTGMSMYAVLYFCNIYFIAVKNYNSDKAGLQLLYFTPGIGVGVYTCAFLCNKWPRMTFPPLLFGTIIEGTGIGVLACALYRESSATIFGMMAMVGAGMGIRFMVAPLHGIGIFRQHRAAVIGLMAVAIPFGGTIGLTVMSTVFNNTSGLNSYHGDFSKIRDLPSDAQTKAIHDAKMGVVWAFVAIVPFVVLAWILTLFLGNVHLDNKDAAETDDEGNQYTVTNEIFLLSFFKKSRSTTVKEIYPKDSAPKTIPINDQSSQV</sequence>
<dbReference type="InterPro" id="IPR036259">
    <property type="entry name" value="MFS_trans_sf"/>
</dbReference>
<feature type="transmembrane region" description="Helical" evidence="5">
    <location>
        <begin position="290"/>
        <end position="307"/>
    </location>
</feature>
<feature type="transmembrane region" description="Helical" evidence="5">
    <location>
        <begin position="88"/>
        <end position="107"/>
    </location>
</feature>
<dbReference type="InterPro" id="IPR020846">
    <property type="entry name" value="MFS_dom"/>
</dbReference>
<evidence type="ECO:0000256" key="5">
    <source>
        <dbReference type="SAM" id="Phobius"/>
    </source>
</evidence>
<comment type="caution">
    <text evidence="7">The sequence shown here is derived from an EMBL/GenBank/DDBJ whole genome shotgun (WGS) entry which is preliminary data.</text>
</comment>
<feature type="transmembrane region" description="Helical" evidence="5">
    <location>
        <begin position="524"/>
        <end position="545"/>
    </location>
</feature>
<feature type="domain" description="Major facilitator superfamily (MFS) profile" evidence="6">
    <location>
        <begin position="51"/>
        <end position="550"/>
    </location>
</feature>
<feature type="transmembrane region" description="Helical" evidence="5">
    <location>
        <begin position="205"/>
        <end position="225"/>
    </location>
</feature>
<evidence type="ECO:0000256" key="2">
    <source>
        <dbReference type="ARBA" id="ARBA00022692"/>
    </source>
</evidence>
<protein>
    <submittedName>
        <fullName evidence="7">MFS-type transporter ucsD</fullName>
    </submittedName>
</protein>
<dbReference type="PANTHER" id="PTHR23501">
    <property type="entry name" value="MAJOR FACILITATOR SUPERFAMILY"/>
    <property type="match status" value="1"/>
</dbReference>
<reference evidence="7 8" key="1">
    <citation type="submission" date="2024-01" db="EMBL/GenBank/DDBJ databases">
        <title>Complete genome of Cladobotryum mycophilum ATHUM6906.</title>
        <authorList>
            <person name="Christinaki A.C."/>
            <person name="Myridakis A.I."/>
            <person name="Kouvelis V.N."/>
        </authorList>
    </citation>
    <scope>NUCLEOTIDE SEQUENCE [LARGE SCALE GENOMIC DNA]</scope>
    <source>
        <strain evidence="7 8">ATHUM6906</strain>
    </source>
</reference>
<feature type="transmembrane region" description="Helical" evidence="5">
    <location>
        <begin position="256"/>
        <end position="278"/>
    </location>
</feature>
<evidence type="ECO:0000259" key="6">
    <source>
        <dbReference type="PROSITE" id="PS50850"/>
    </source>
</evidence>
<keyword evidence="8" id="KW-1185">Reference proteome</keyword>
<gene>
    <name evidence="7" type="ORF">PT974_00391</name>
</gene>
<dbReference type="Pfam" id="PF07690">
    <property type="entry name" value="MFS_1"/>
    <property type="match status" value="1"/>
</dbReference>
<name>A0ABR0T0T0_9HYPO</name>
<accession>A0ABR0T0T0</accession>
<feature type="transmembrane region" description="Helical" evidence="5">
    <location>
        <begin position="407"/>
        <end position="427"/>
    </location>
</feature>
<feature type="transmembrane region" description="Helical" evidence="5">
    <location>
        <begin position="114"/>
        <end position="135"/>
    </location>
</feature>
<feature type="transmembrane region" description="Helical" evidence="5">
    <location>
        <begin position="377"/>
        <end position="395"/>
    </location>
</feature>
<evidence type="ECO:0000313" key="8">
    <source>
        <dbReference type="Proteomes" id="UP001338125"/>
    </source>
</evidence>
<feature type="transmembrane region" description="Helical" evidence="5">
    <location>
        <begin position="51"/>
        <end position="76"/>
    </location>
</feature>
<keyword evidence="2 5" id="KW-0812">Transmembrane</keyword>
<dbReference type="InterPro" id="IPR011701">
    <property type="entry name" value="MFS"/>
</dbReference>
<dbReference type="PANTHER" id="PTHR23501:SF39">
    <property type="entry name" value="MULTIDRUG TRANSPORTER, PUTATIVE (AFU_ORTHOLOGUE AFUA_1G05010)-RELATED"/>
    <property type="match status" value="1"/>
</dbReference>
<feature type="transmembrane region" description="Helical" evidence="5">
    <location>
        <begin position="340"/>
        <end position="365"/>
    </location>
</feature>
<evidence type="ECO:0000256" key="4">
    <source>
        <dbReference type="ARBA" id="ARBA00023136"/>
    </source>
</evidence>
<feature type="transmembrane region" description="Helical" evidence="5">
    <location>
        <begin position="465"/>
        <end position="489"/>
    </location>
</feature>
<feature type="transmembrane region" description="Helical" evidence="5">
    <location>
        <begin position="147"/>
        <end position="165"/>
    </location>
</feature>
<dbReference type="Gene3D" id="1.20.1250.20">
    <property type="entry name" value="MFS general substrate transporter like domains"/>
    <property type="match status" value="1"/>
</dbReference>
<dbReference type="Proteomes" id="UP001338125">
    <property type="component" value="Unassembled WGS sequence"/>
</dbReference>
<keyword evidence="3 5" id="KW-1133">Transmembrane helix</keyword>
<evidence type="ECO:0000313" key="7">
    <source>
        <dbReference type="EMBL" id="KAK5998022.1"/>
    </source>
</evidence>
<evidence type="ECO:0000256" key="1">
    <source>
        <dbReference type="ARBA" id="ARBA00004141"/>
    </source>
</evidence>
<organism evidence="7 8">
    <name type="scientific">Cladobotryum mycophilum</name>
    <dbReference type="NCBI Taxonomy" id="491253"/>
    <lineage>
        <taxon>Eukaryota</taxon>
        <taxon>Fungi</taxon>
        <taxon>Dikarya</taxon>
        <taxon>Ascomycota</taxon>
        <taxon>Pezizomycotina</taxon>
        <taxon>Sordariomycetes</taxon>
        <taxon>Hypocreomycetidae</taxon>
        <taxon>Hypocreales</taxon>
        <taxon>Hypocreaceae</taxon>
        <taxon>Cladobotryum</taxon>
    </lineage>
</organism>
<keyword evidence="4 5" id="KW-0472">Membrane</keyword>
<feature type="transmembrane region" description="Helical" evidence="5">
    <location>
        <begin position="433"/>
        <end position="453"/>
    </location>
</feature>
<evidence type="ECO:0000256" key="3">
    <source>
        <dbReference type="ARBA" id="ARBA00022989"/>
    </source>
</evidence>
<proteinExistence type="predicted"/>
<dbReference type="SUPFAM" id="SSF103473">
    <property type="entry name" value="MFS general substrate transporter"/>
    <property type="match status" value="1"/>
</dbReference>
<dbReference type="PROSITE" id="PS50850">
    <property type="entry name" value="MFS"/>
    <property type="match status" value="1"/>
</dbReference>
<feature type="transmembrane region" description="Helical" evidence="5">
    <location>
        <begin position="177"/>
        <end position="199"/>
    </location>
</feature>
<comment type="subcellular location">
    <subcellularLocation>
        <location evidence="1">Membrane</location>
        <topology evidence="1">Multi-pass membrane protein</topology>
    </subcellularLocation>
</comment>
<dbReference type="Gene3D" id="1.20.1720.10">
    <property type="entry name" value="Multidrug resistance protein D"/>
    <property type="match status" value="1"/>
</dbReference>